<accession>A0A5N6H423</accession>
<sequence>MGKRDDVRLLIIIRQVRSAYGKDNMKEPIVLLRQRQHIGQKRVIDDIPHYQPLYRPLDIMLKQSLFARSPVEPRPKRQCTVRGEATRRCHILGLFGTVGFRGRRRRDCLP</sequence>
<evidence type="ECO:0000313" key="1">
    <source>
        <dbReference type="EMBL" id="KAB8248998.1"/>
    </source>
</evidence>
<gene>
    <name evidence="1" type="ORF">BDV35DRAFT_152415</name>
</gene>
<dbReference type="AlphaFoldDB" id="A0A5N6H423"/>
<dbReference type="EMBL" id="ML734575">
    <property type="protein sequence ID" value="KAB8248998.1"/>
    <property type="molecule type" value="Genomic_DNA"/>
</dbReference>
<proteinExistence type="predicted"/>
<dbReference type="Proteomes" id="UP000325434">
    <property type="component" value="Unassembled WGS sequence"/>
</dbReference>
<protein>
    <submittedName>
        <fullName evidence="1">Uncharacterized protein</fullName>
    </submittedName>
</protein>
<reference evidence="1" key="1">
    <citation type="submission" date="2019-04" db="EMBL/GenBank/DDBJ databases">
        <title>Friends and foes A comparative genomics study of 23 Aspergillus species from section Flavi.</title>
        <authorList>
            <consortium name="DOE Joint Genome Institute"/>
            <person name="Kjaerbolling I."/>
            <person name="Vesth T."/>
            <person name="Frisvad J.C."/>
            <person name="Nybo J.L."/>
            <person name="Theobald S."/>
            <person name="Kildgaard S."/>
            <person name="Isbrandt T."/>
            <person name="Kuo A."/>
            <person name="Sato A."/>
            <person name="Lyhne E.K."/>
            <person name="Kogle M.E."/>
            <person name="Wiebenga A."/>
            <person name="Kun R.S."/>
            <person name="Lubbers R.J."/>
            <person name="Makela M.R."/>
            <person name="Barry K."/>
            <person name="Chovatia M."/>
            <person name="Clum A."/>
            <person name="Daum C."/>
            <person name="Haridas S."/>
            <person name="He G."/>
            <person name="LaButti K."/>
            <person name="Lipzen A."/>
            <person name="Mondo S."/>
            <person name="Riley R."/>
            <person name="Salamov A."/>
            <person name="Simmons B.A."/>
            <person name="Magnuson J.K."/>
            <person name="Henrissat B."/>
            <person name="Mortensen U.H."/>
            <person name="Larsen T.O."/>
            <person name="Devries R.P."/>
            <person name="Grigoriev I.V."/>
            <person name="Machida M."/>
            <person name="Baker S.E."/>
            <person name="Andersen M.R."/>
        </authorList>
    </citation>
    <scope>NUCLEOTIDE SEQUENCE [LARGE SCALE GENOMIC DNA]</scope>
    <source>
        <strain evidence="1">CBS 121.62</strain>
    </source>
</reference>
<name>A0A5N6H423_ASPFL</name>
<organism evidence="1">
    <name type="scientific">Aspergillus flavus</name>
    <dbReference type="NCBI Taxonomy" id="5059"/>
    <lineage>
        <taxon>Eukaryota</taxon>
        <taxon>Fungi</taxon>
        <taxon>Dikarya</taxon>
        <taxon>Ascomycota</taxon>
        <taxon>Pezizomycotina</taxon>
        <taxon>Eurotiomycetes</taxon>
        <taxon>Eurotiomycetidae</taxon>
        <taxon>Eurotiales</taxon>
        <taxon>Aspergillaceae</taxon>
        <taxon>Aspergillus</taxon>
        <taxon>Aspergillus subgen. Circumdati</taxon>
    </lineage>
</organism>